<dbReference type="RefSeq" id="WP_189501244.1">
    <property type="nucleotide sequence ID" value="NZ_BLLN01000005.1"/>
</dbReference>
<gene>
    <name evidence="1" type="ORF">Sdia_36820</name>
</gene>
<accession>A0ABQ1CRC1</accession>
<evidence type="ECO:0000313" key="2">
    <source>
        <dbReference type="Proteomes" id="UP000472710"/>
    </source>
</evidence>
<dbReference type="GeneID" id="95073894"/>
<name>A0ABQ1CRC1_STRDI</name>
<protein>
    <submittedName>
        <fullName evidence="1">Uncharacterized protein</fullName>
    </submittedName>
</protein>
<proteinExistence type="predicted"/>
<organism evidence="1 2">
    <name type="scientific">Streptomyces diastaticus subsp. diastaticus</name>
    <dbReference type="NCBI Taxonomy" id="68040"/>
    <lineage>
        <taxon>Bacteria</taxon>
        <taxon>Bacillati</taxon>
        <taxon>Actinomycetota</taxon>
        <taxon>Actinomycetes</taxon>
        <taxon>Kitasatosporales</taxon>
        <taxon>Streptomycetaceae</taxon>
        <taxon>Streptomyces</taxon>
        <taxon>Streptomyces diastaticus group</taxon>
    </lineage>
</organism>
<sequence length="75" mass="8138">MQAEVLVADAFEPIDLATGYRVQADFEIDVRSDEQARDEAGGGPIRVFTSVRSRGAGEVRVDTHAENSEPAYPSN</sequence>
<dbReference type="EMBL" id="BLLN01000005">
    <property type="protein sequence ID" value="GFH72914.1"/>
    <property type="molecule type" value="Genomic_DNA"/>
</dbReference>
<keyword evidence="2" id="KW-1185">Reference proteome</keyword>
<reference evidence="1 2" key="1">
    <citation type="submission" date="2020-02" db="EMBL/GenBank/DDBJ databases">
        <title>Whole genome shotgun sequence of Streptomyces diastaticus subsp. diastaticus NBRC 13412.</title>
        <authorList>
            <person name="Ichikawa N."/>
            <person name="Komaki H."/>
            <person name="Tamura T."/>
        </authorList>
    </citation>
    <scope>NUCLEOTIDE SEQUENCE [LARGE SCALE GENOMIC DNA]</scope>
    <source>
        <strain evidence="1 2">NBRC 13412</strain>
    </source>
</reference>
<comment type="caution">
    <text evidence="1">The sequence shown here is derived from an EMBL/GenBank/DDBJ whole genome shotgun (WGS) entry which is preliminary data.</text>
</comment>
<dbReference type="Proteomes" id="UP000472710">
    <property type="component" value="Unassembled WGS sequence"/>
</dbReference>
<evidence type="ECO:0000313" key="1">
    <source>
        <dbReference type="EMBL" id="GFH72914.1"/>
    </source>
</evidence>